<dbReference type="PANTHER" id="PTHR34357">
    <property type="entry name" value="F7A19.14 PROTEIN-RELATED"/>
    <property type="match status" value="1"/>
</dbReference>
<dbReference type="EMBL" id="CACVBM020001651">
    <property type="protein sequence ID" value="CAA7056735.1"/>
    <property type="molecule type" value="Genomic_DNA"/>
</dbReference>
<dbReference type="Proteomes" id="UP000467841">
    <property type="component" value="Unassembled WGS sequence"/>
</dbReference>
<dbReference type="AlphaFoldDB" id="A0A6D2KU24"/>
<dbReference type="OrthoDB" id="1105065at2759"/>
<dbReference type="Pfam" id="PF07802">
    <property type="entry name" value="GCK"/>
    <property type="match status" value="1"/>
</dbReference>
<keyword evidence="3" id="KW-1185">Reference proteome</keyword>
<sequence length="148" mass="17057">MEDYDVEDVDDVPEKVSVQLEAMAKATVEMVDRELNDFLPLKLEESSSTDEREEYDELSVRFCDFMEAGGCKESFKALEDCMDDTQRILKCRKHLTLLKKCMDAHFCYYQPILKIAKTAEVNMLKDIHAFVLKQEEEELAASNQADEG</sequence>
<evidence type="ECO:0000313" key="2">
    <source>
        <dbReference type="EMBL" id="CAA7056735.1"/>
    </source>
</evidence>
<dbReference type="PROSITE" id="PS51808">
    <property type="entry name" value="CHCH"/>
    <property type="match status" value="1"/>
</dbReference>
<feature type="domain" description="GCK" evidence="1">
    <location>
        <begin position="52"/>
        <end position="127"/>
    </location>
</feature>
<comment type="caution">
    <text evidence="2">The sequence shown here is derived from an EMBL/GenBank/DDBJ whole genome shotgun (WGS) entry which is preliminary data.</text>
</comment>
<protein>
    <recommendedName>
        <fullName evidence="1">GCK domain-containing protein</fullName>
    </recommendedName>
</protein>
<evidence type="ECO:0000259" key="1">
    <source>
        <dbReference type="SMART" id="SM01227"/>
    </source>
</evidence>
<dbReference type="SMART" id="SM01227">
    <property type="entry name" value="GCK"/>
    <property type="match status" value="1"/>
</dbReference>
<gene>
    <name evidence="2" type="ORF">MERR_LOCUS43971</name>
</gene>
<reference evidence="2" key="1">
    <citation type="submission" date="2020-01" db="EMBL/GenBank/DDBJ databases">
        <authorList>
            <person name="Mishra B."/>
        </authorList>
    </citation>
    <scope>NUCLEOTIDE SEQUENCE [LARGE SCALE GENOMIC DNA]</scope>
</reference>
<evidence type="ECO:0000313" key="3">
    <source>
        <dbReference type="Proteomes" id="UP000467841"/>
    </source>
</evidence>
<proteinExistence type="predicted"/>
<organism evidence="2 3">
    <name type="scientific">Microthlaspi erraticum</name>
    <dbReference type="NCBI Taxonomy" id="1685480"/>
    <lineage>
        <taxon>Eukaryota</taxon>
        <taxon>Viridiplantae</taxon>
        <taxon>Streptophyta</taxon>
        <taxon>Embryophyta</taxon>
        <taxon>Tracheophyta</taxon>
        <taxon>Spermatophyta</taxon>
        <taxon>Magnoliopsida</taxon>
        <taxon>eudicotyledons</taxon>
        <taxon>Gunneridae</taxon>
        <taxon>Pentapetalae</taxon>
        <taxon>rosids</taxon>
        <taxon>malvids</taxon>
        <taxon>Brassicales</taxon>
        <taxon>Brassicaceae</taxon>
        <taxon>Coluteocarpeae</taxon>
        <taxon>Microthlaspi</taxon>
    </lineage>
</organism>
<dbReference type="PANTHER" id="PTHR34357:SF8">
    <property type="entry name" value="GENOME ASSEMBLY, CHROMOSOME: A06"/>
    <property type="match status" value="1"/>
</dbReference>
<accession>A0A6D2KU24</accession>
<name>A0A6D2KU24_9BRAS</name>
<dbReference type="InterPro" id="IPR012891">
    <property type="entry name" value="GCK_dom"/>
</dbReference>